<evidence type="ECO:0000259" key="11">
    <source>
        <dbReference type="PROSITE" id="PS50089"/>
    </source>
</evidence>
<proteinExistence type="predicted"/>
<feature type="region of interest" description="Disordered" evidence="10">
    <location>
        <begin position="1"/>
        <end position="26"/>
    </location>
</feature>
<dbReference type="Proteomes" id="UP001437256">
    <property type="component" value="Unassembled WGS sequence"/>
</dbReference>
<dbReference type="SUPFAM" id="SSF57850">
    <property type="entry name" value="RING/U-box"/>
    <property type="match status" value="2"/>
</dbReference>
<dbReference type="Pfam" id="PF26200">
    <property type="entry name" value="Rcat_RNF216"/>
    <property type="match status" value="1"/>
</dbReference>
<dbReference type="InterPro" id="IPR035979">
    <property type="entry name" value="RBD_domain_sf"/>
</dbReference>
<gene>
    <name evidence="13" type="ORF">AAF712_005824</name>
</gene>
<keyword evidence="3" id="KW-0808">Transferase</keyword>
<dbReference type="Gene3D" id="3.30.40.10">
    <property type="entry name" value="Zinc/RING finger domain, C3HC4 (zinc finger)"/>
    <property type="match status" value="1"/>
</dbReference>
<feature type="domain" description="RING-type" evidence="11">
    <location>
        <begin position="507"/>
        <end position="546"/>
    </location>
</feature>
<dbReference type="Pfam" id="PF01485">
    <property type="entry name" value="IBR"/>
    <property type="match status" value="1"/>
</dbReference>
<accession>A0ABR3A0I9</accession>
<dbReference type="InterPro" id="IPR002867">
    <property type="entry name" value="IBR_dom"/>
</dbReference>
<evidence type="ECO:0000256" key="8">
    <source>
        <dbReference type="ARBA" id="ARBA00022833"/>
    </source>
</evidence>
<dbReference type="EC" id="2.3.2.31" evidence="2"/>
<evidence type="ECO:0000256" key="5">
    <source>
        <dbReference type="ARBA" id="ARBA00022737"/>
    </source>
</evidence>
<feature type="compositionally biased region" description="Basic and acidic residues" evidence="10">
    <location>
        <begin position="764"/>
        <end position="801"/>
    </location>
</feature>
<evidence type="ECO:0000256" key="10">
    <source>
        <dbReference type="SAM" id="MobiDB-lite"/>
    </source>
</evidence>
<dbReference type="InterPro" id="IPR017907">
    <property type="entry name" value="Znf_RING_CS"/>
</dbReference>
<evidence type="ECO:0000256" key="7">
    <source>
        <dbReference type="ARBA" id="ARBA00022786"/>
    </source>
</evidence>
<keyword evidence="5" id="KW-0677">Repeat</keyword>
<name>A0ABR3A0I9_9AGAR</name>
<evidence type="ECO:0000313" key="14">
    <source>
        <dbReference type="Proteomes" id="UP001437256"/>
    </source>
</evidence>
<keyword evidence="6 9" id="KW-0863">Zinc-finger</keyword>
<feature type="domain" description="RING-type" evidence="12">
    <location>
        <begin position="503"/>
        <end position="700"/>
    </location>
</feature>
<keyword evidence="4" id="KW-0479">Metal-binding</keyword>
<dbReference type="PANTHER" id="PTHR11685">
    <property type="entry name" value="RBR FAMILY RING FINGER AND IBR DOMAIN-CONTAINING"/>
    <property type="match status" value="1"/>
</dbReference>
<dbReference type="InterPro" id="IPR013083">
    <property type="entry name" value="Znf_RING/FYVE/PHD"/>
</dbReference>
<dbReference type="PROSITE" id="PS51873">
    <property type="entry name" value="TRIAD"/>
    <property type="match status" value="1"/>
</dbReference>
<comment type="catalytic activity">
    <reaction evidence="1">
        <text>[E2 ubiquitin-conjugating enzyme]-S-ubiquitinyl-L-cysteine + [acceptor protein]-L-lysine = [E2 ubiquitin-conjugating enzyme]-L-cysteine + [acceptor protein]-N(6)-ubiquitinyl-L-lysine.</text>
        <dbReference type="EC" id="2.3.2.31"/>
    </reaction>
</comment>
<evidence type="ECO:0000313" key="13">
    <source>
        <dbReference type="EMBL" id="KAL0067040.1"/>
    </source>
</evidence>
<comment type="caution">
    <text evidence="13">The sequence shown here is derived from an EMBL/GenBank/DDBJ whole genome shotgun (WGS) entry which is preliminary data.</text>
</comment>
<keyword evidence="8" id="KW-0862">Zinc</keyword>
<dbReference type="EMBL" id="JBBXMP010000029">
    <property type="protein sequence ID" value="KAL0067040.1"/>
    <property type="molecule type" value="Genomic_DNA"/>
</dbReference>
<evidence type="ECO:0000256" key="1">
    <source>
        <dbReference type="ARBA" id="ARBA00001798"/>
    </source>
</evidence>
<organism evidence="13 14">
    <name type="scientific">Marasmius tenuissimus</name>
    <dbReference type="NCBI Taxonomy" id="585030"/>
    <lineage>
        <taxon>Eukaryota</taxon>
        <taxon>Fungi</taxon>
        <taxon>Dikarya</taxon>
        <taxon>Basidiomycota</taxon>
        <taxon>Agaricomycotina</taxon>
        <taxon>Agaricomycetes</taxon>
        <taxon>Agaricomycetidae</taxon>
        <taxon>Agaricales</taxon>
        <taxon>Marasmiineae</taxon>
        <taxon>Marasmiaceae</taxon>
        <taxon>Marasmius</taxon>
    </lineage>
</organism>
<evidence type="ECO:0000256" key="6">
    <source>
        <dbReference type="ARBA" id="ARBA00022771"/>
    </source>
</evidence>
<evidence type="ECO:0000256" key="2">
    <source>
        <dbReference type="ARBA" id="ARBA00012251"/>
    </source>
</evidence>
<dbReference type="SMART" id="SM00184">
    <property type="entry name" value="RING"/>
    <property type="match status" value="1"/>
</dbReference>
<dbReference type="InterPro" id="IPR018957">
    <property type="entry name" value="Znf_C3HC4_RING-type"/>
</dbReference>
<dbReference type="InterPro" id="IPR031127">
    <property type="entry name" value="E3_UB_ligase_RBR"/>
</dbReference>
<dbReference type="InterPro" id="IPR001841">
    <property type="entry name" value="Znf_RING"/>
</dbReference>
<feature type="compositionally biased region" description="Low complexity" evidence="10">
    <location>
        <begin position="802"/>
        <end position="811"/>
    </location>
</feature>
<evidence type="ECO:0000256" key="4">
    <source>
        <dbReference type="ARBA" id="ARBA00022723"/>
    </source>
</evidence>
<dbReference type="CDD" id="cd20335">
    <property type="entry name" value="BRcat_RBR"/>
    <property type="match status" value="1"/>
</dbReference>
<evidence type="ECO:0000259" key="12">
    <source>
        <dbReference type="PROSITE" id="PS51873"/>
    </source>
</evidence>
<dbReference type="Gene3D" id="1.20.120.1750">
    <property type="match status" value="1"/>
</dbReference>
<reference evidence="13 14" key="1">
    <citation type="submission" date="2024-05" db="EMBL/GenBank/DDBJ databases">
        <title>A draft genome resource for the thread blight pathogen Marasmius tenuissimus strain MS-2.</title>
        <authorList>
            <person name="Yulfo-Soto G.E."/>
            <person name="Baruah I.K."/>
            <person name="Amoako-Attah I."/>
            <person name="Bukari Y."/>
            <person name="Meinhardt L.W."/>
            <person name="Bailey B.A."/>
            <person name="Cohen S.P."/>
        </authorList>
    </citation>
    <scope>NUCLEOTIDE SEQUENCE [LARGE SCALE GENOMIC DNA]</scope>
    <source>
        <strain evidence="13 14">MS-2</strain>
    </source>
</reference>
<dbReference type="SUPFAM" id="SSF54928">
    <property type="entry name" value="RNA-binding domain, RBD"/>
    <property type="match status" value="1"/>
</dbReference>
<protein>
    <recommendedName>
        <fullName evidence="2">RBR-type E3 ubiquitin transferase</fullName>
        <ecNumber evidence="2">2.3.2.31</ecNumber>
    </recommendedName>
</protein>
<dbReference type="PROSITE" id="PS00518">
    <property type="entry name" value="ZF_RING_1"/>
    <property type="match status" value="1"/>
</dbReference>
<feature type="region of interest" description="Disordered" evidence="10">
    <location>
        <begin position="764"/>
        <end position="811"/>
    </location>
</feature>
<dbReference type="PROSITE" id="PS50089">
    <property type="entry name" value="ZF_RING_2"/>
    <property type="match status" value="1"/>
</dbReference>
<dbReference type="InterPro" id="IPR044066">
    <property type="entry name" value="TRIAD_supradom"/>
</dbReference>
<keyword evidence="14" id="KW-1185">Reference proteome</keyword>
<evidence type="ECO:0000256" key="9">
    <source>
        <dbReference type="PROSITE-ProRule" id="PRU00175"/>
    </source>
</evidence>
<evidence type="ECO:0000256" key="3">
    <source>
        <dbReference type="ARBA" id="ARBA00022679"/>
    </source>
</evidence>
<sequence>MEEEILHQVERRAREQEEARREERNRLDQAETVQHLIFGNTIVKFKSGVDIERIVTKPNDVCDLVRDQGIDEDDYKLVNIRVWKEKKEANLIVDGEQGRELAEDLDGFYFRGQTLSAEASASGSIQGTSSSNGAALQISWVLPSVRYVVHLKTAGDTIRMIHIMNGHNFKGRKIKVESNRPRGQQKVDPCSLLVSRLPMGTAVGDVRDLFEAVTLRKLRSNEYNDEPVEGWLKDFILKFMRGEFVEFDPVQVNTFEGKCTMRLQFRTWEDAKKVYDQLVNVKFDIIGHSMFRLWLPNPYHITIPMGQYQAQKKQWDTFVKDTKDRKESALHLRMLEDKVILRVSGDDLRAVGMLKVRVESLVAGEALRDMWHAWFDSAAGKKFLESVPEDTAAYIRHDHRLRVLKVYGASAAVSKAKEMVRAELERLSGLEHTVALKRQSVRFFVERGVAALKEAFGDDSVTLDISSSPVRITIRGGEEAHHLLRKLIDDSLCHATMDFSTPSESSCPVCLADVSTPVKLGCGHEYCTACLRHFFTADIRNFPIVCVGNEATFQHSSGEAFAKHIEQNHQMYRYCNTPDYRQIYRCEEDFSTITTRQCPSCLASICMKCHGESHDGLSCDERREHFEPPEHVDLNEAWAKKAGAKRCPSCQVWIEKTEGCHHMTCKCGAHICWVCMEAFDLKVIYDHMVEAHGGIYARREPGYGMAPGDECVHVEGQTTEPPEVNQYLAQVEALRAAADHARMVEEARQRMQAMRADELRQEFSRRQALEKEQEEQAKKRREEERNAEALRQSRREAEAARAMRNAGASWQ</sequence>
<dbReference type="Pfam" id="PF00097">
    <property type="entry name" value="zf-C3HC4"/>
    <property type="match status" value="1"/>
</dbReference>
<keyword evidence="7" id="KW-0833">Ubl conjugation pathway</keyword>